<dbReference type="Ensembl" id="ENSTRUT00000068489.1">
    <property type="protein sequence ID" value="ENSTRUP00000063229.1"/>
    <property type="gene ID" value="ENSTRUG00000026486.1"/>
</dbReference>
<dbReference type="PANTHER" id="PTHR12771:SF2">
    <property type="entry name" value="ELMO DOMAIN-CONTAINING PROTEIN 3"/>
    <property type="match status" value="1"/>
</dbReference>
<sequence length="135" mass="15338">LLRTLTDVMSINMTRIALQVLREEALSKECNRRQQVVGVLNEFYVATFLHLFQLWKGQQKTIAESGTVLKEVELFAKKNPKQMLRRLELFLKARQAQPASPGLGHHQARGSQGKELHFTGVCDLPPDMEGEARLI</sequence>
<organism evidence="2 3">
    <name type="scientific">Takifugu rubripes</name>
    <name type="common">Japanese pufferfish</name>
    <name type="synonym">Fugu rubripes</name>
    <dbReference type="NCBI Taxonomy" id="31033"/>
    <lineage>
        <taxon>Eukaryota</taxon>
        <taxon>Metazoa</taxon>
        <taxon>Chordata</taxon>
        <taxon>Craniata</taxon>
        <taxon>Vertebrata</taxon>
        <taxon>Euteleostomi</taxon>
        <taxon>Actinopterygii</taxon>
        <taxon>Neopterygii</taxon>
        <taxon>Teleostei</taxon>
        <taxon>Neoteleostei</taxon>
        <taxon>Acanthomorphata</taxon>
        <taxon>Eupercaria</taxon>
        <taxon>Tetraodontiformes</taxon>
        <taxon>Tetradontoidea</taxon>
        <taxon>Tetraodontidae</taxon>
        <taxon>Takifugu</taxon>
    </lineage>
</organism>
<dbReference type="InParanoid" id="A0A674MQF2"/>
<dbReference type="InterPro" id="IPR006816">
    <property type="entry name" value="ELMO_dom"/>
</dbReference>
<evidence type="ECO:0000313" key="3">
    <source>
        <dbReference type="Proteomes" id="UP000005226"/>
    </source>
</evidence>
<reference evidence="2" key="3">
    <citation type="submission" date="2025-09" db="UniProtKB">
        <authorList>
            <consortium name="Ensembl"/>
        </authorList>
    </citation>
    <scope>IDENTIFICATION</scope>
</reference>
<feature type="domain" description="ELMO" evidence="1">
    <location>
        <begin position="8"/>
        <end position="69"/>
    </location>
</feature>
<evidence type="ECO:0000313" key="2">
    <source>
        <dbReference type="Ensembl" id="ENSTRUP00000063229.1"/>
    </source>
</evidence>
<dbReference type="AlphaFoldDB" id="A0A674MQF2"/>
<accession>A0A674MQF2</accession>
<dbReference type="InterPro" id="IPR050868">
    <property type="entry name" value="ELMO_domain-containing"/>
</dbReference>
<reference evidence="2" key="2">
    <citation type="submission" date="2025-08" db="UniProtKB">
        <authorList>
            <consortium name="Ensembl"/>
        </authorList>
    </citation>
    <scope>IDENTIFICATION</scope>
</reference>
<protein>
    <recommendedName>
        <fullName evidence="1">ELMO domain-containing protein</fullName>
    </recommendedName>
</protein>
<proteinExistence type="predicted"/>
<keyword evidence="3" id="KW-1185">Reference proteome</keyword>
<reference evidence="2 3" key="1">
    <citation type="journal article" date="2011" name="Genome Biol. Evol.">
        <title>Integration of the genetic map and genome assembly of fugu facilitates insights into distinct features of genome evolution in teleosts and mammals.</title>
        <authorList>
            <person name="Kai W."/>
            <person name="Kikuchi K."/>
            <person name="Tohari S."/>
            <person name="Chew A.K."/>
            <person name="Tay A."/>
            <person name="Fujiwara A."/>
            <person name="Hosoya S."/>
            <person name="Suetake H."/>
            <person name="Naruse K."/>
            <person name="Brenner S."/>
            <person name="Suzuki Y."/>
            <person name="Venkatesh B."/>
        </authorList>
    </citation>
    <scope>NUCLEOTIDE SEQUENCE [LARGE SCALE GENOMIC DNA]</scope>
</reference>
<dbReference type="OMA" id="IQFTSIC"/>
<evidence type="ECO:0000259" key="1">
    <source>
        <dbReference type="Pfam" id="PF04727"/>
    </source>
</evidence>
<name>A0A674MQF2_TAKRU</name>
<dbReference type="GeneTree" id="ENSGT00390000009488"/>
<dbReference type="Pfam" id="PF04727">
    <property type="entry name" value="ELMO_CED12"/>
    <property type="match status" value="1"/>
</dbReference>
<dbReference type="PANTHER" id="PTHR12771">
    <property type="entry name" value="ENGULFMENT AND CELL MOTILITY"/>
    <property type="match status" value="1"/>
</dbReference>
<dbReference type="Proteomes" id="UP000005226">
    <property type="component" value="Chromosome 21"/>
</dbReference>